<feature type="domain" description="Tyrosine specific protein phosphatases" evidence="2">
    <location>
        <begin position="333"/>
        <end position="396"/>
    </location>
</feature>
<proteinExistence type="evidence at transcript level"/>
<dbReference type="InterPro" id="IPR029021">
    <property type="entry name" value="Prot-tyrosine_phosphatase-like"/>
</dbReference>
<dbReference type="InterPro" id="IPR016130">
    <property type="entry name" value="Tyr_Pase_AS"/>
</dbReference>
<protein>
    <submittedName>
        <fullName evidence="3">Uncharacterized protein LOC100186380</fullName>
    </submittedName>
</protein>
<feature type="region of interest" description="Disordered" evidence="1">
    <location>
        <begin position="622"/>
        <end position="678"/>
    </location>
</feature>
<evidence type="ECO:0000313" key="3">
    <source>
        <dbReference type="EMBL" id="CAB3262998.1"/>
    </source>
</evidence>
<reference evidence="3" key="1">
    <citation type="submission" date="2020-04" db="EMBL/GenBank/DDBJ databases">
        <authorList>
            <person name="Neveu A P."/>
        </authorList>
    </citation>
    <scope>NUCLEOTIDE SEQUENCE</scope>
    <source>
        <tissue evidence="3">Whole embryo</tissue>
    </source>
</reference>
<dbReference type="PANTHER" id="PTHR13524:SF2">
    <property type="entry name" value="MYOTUBULARIN-RELATED PROTEIN 14"/>
    <property type="match status" value="1"/>
</dbReference>
<name>A0A6F9DJ33_9ASCI</name>
<feature type="compositionally biased region" description="Polar residues" evidence="1">
    <location>
        <begin position="625"/>
        <end position="636"/>
    </location>
</feature>
<dbReference type="GO" id="GO:0004438">
    <property type="term" value="F:phosphatidylinositol-3-phosphate phosphatase activity"/>
    <property type="evidence" value="ECO:0007669"/>
    <property type="project" value="InterPro"/>
</dbReference>
<dbReference type="InterPro" id="IPR039802">
    <property type="entry name" value="MTMR14"/>
</dbReference>
<gene>
    <name evidence="3" type="primary">LOC100186380</name>
</gene>
<dbReference type="AlphaFoldDB" id="A0A6F9DJ33"/>
<organism evidence="3">
    <name type="scientific">Phallusia mammillata</name>
    <dbReference type="NCBI Taxonomy" id="59560"/>
    <lineage>
        <taxon>Eukaryota</taxon>
        <taxon>Metazoa</taxon>
        <taxon>Chordata</taxon>
        <taxon>Tunicata</taxon>
        <taxon>Ascidiacea</taxon>
        <taxon>Phlebobranchia</taxon>
        <taxon>Ascidiidae</taxon>
        <taxon>Phallusia</taxon>
    </lineage>
</organism>
<evidence type="ECO:0000256" key="1">
    <source>
        <dbReference type="SAM" id="MobiDB-lite"/>
    </source>
</evidence>
<feature type="region of interest" description="Disordered" evidence="1">
    <location>
        <begin position="140"/>
        <end position="159"/>
    </location>
</feature>
<sequence>MTGESSKIYQLLNFVLSKTNNVLPGEKFASDLVQDCLDLYSKDYVCTTIDNTKGILCSTYPVQLIVPVRQKVPNSKKHLPEYELDEMIDLIQRGKFARTRGRFPAPVLLFGDKFICRSSTLARSPEIYTRTGYHYFIHGDPHVTDNENQSQQQESNERLVSNGLKSNSVYSETEAASTPVHYKANMGNSVMDCSVVLNGNNHKRKVATQSSPINGSNQNKQWLIDKMRNTDIDLLCLLKTNVICDFMVEKKKVKFGMNVTSSEKVDRQQRYSKFDLISFPYPGCEFFADYTNNNYTGVGLKFDWTQQFVDAQLQVPDNMKKLSEVDWKEYVHWDLVQLTQNYLKLLLNCLSKEGCTGILLHCISGWDRTPLFVSLLRLSLWADGFIHQSLNAENIVFLTLAYDWLLFSHQFSDRIEKSEEIMRFCFDFLEHIVSEEFSLLNEGNCIELVLLEEKDPGGEEMFYLESSENDTSFSYFNNGANVNGQLDNHSNHQSEQPFVESIANCSATDIDVEVQQSLNDILSEVVSQLCDDVIVGNCCSNSKKIELDLANETKASMWQVNNNAAVLGTNNNCFSTENLDRKESVCNGNIATTQLPASVLSSSYETAKLNISLALQKKLDEKKMTSSAQHSQSKSNPIRIPLSNGEKSASVENGIGEKRSDSPANCTAAEPGSSWQMIASPENGHQYALRDNFSFSSDFISSSASPSSRKSSFTSSLNGHSDADVLRHRLLRRKERLKAAKNVMIPAYCAAVQVQRRKQEQQGTLSALMGHITKMFPGS</sequence>
<evidence type="ECO:0000259" key="2">
    <source>
        <dbReference type="PROSITE" id="PS50056"/>
    </source>
</evidence>
<dbReference type="PANTHER" id="PTHR13524">
    <property type="entry name" value="MYOTUBULARIN-RELATED"/>
    <property type="match status" value="1"/>
</dbReference>
<dbReference type="InterPro" id="IPR000387">
    <property type="entry name" value="Tyr_Pase_dom"/>
</dbReference>
<dbReference type="SUPFAM" id="SSF52799">
    <property type="entry name" value="(Phosphotyrosine protein) phosphatases II"/>
    <property type="match status" value="1"/>
</dbReference>
<accession>A0A6F9DJ33</accession>
<dbReference type="PROSITE" id="PS00383">
    <property type="entry name" value="TYR_PHOSPHATASE_1"/>
    <property type="match status" value="1"/>
</dbReference>
<dbReference type="PROSITE" id="PS50056">
    <property type="entry name" value="TYR_PHOSPHATASE_2"/>
    <property type="match status" value="1"/>
</dbReference>
<dbReference type="EMBL" id="LR787136">
    <property type="protein sequence ID" value="CAB3262998.1"/>
    <property type="molecule type" value="mRNA"/>
</dbReference>